<gene>
    <name evidence="1" type="ORF">PanWU01x14_095000</name>
</gene>
<reference evidence="2" key="1">
    <citation type="submission" date="2016-06" db="EMBL/GenBank/DDBJ databases">
        <title>Parallel loss of symbiosis genes in relatives of nitrogen-fixing non-legume Parasponia.</title>
        <authorList>
            <person name="Van Velzen R."/>
            <person name="Holmer R."/>
            <person name="Bu F."/>
            <person name="Rutten L."/>
            <person name="Van Zeijl A."/>
            <person name="Liu W."/>
            <person name="Santuari L."/>
            <person name="Cao Q."/>
            <person name="Sharma T."/>
            <person name="Shen D."/>
            <person name="Roswanjaya Y."/>
            <person name="Wardhani T."/>
            <person name="Kalhor M.S."/>
            <person name="Jansen J."/>
            <person name="Van den Hoogen J."/>
            <person name="Gungor B."/>
            <person name="Hartog M."/>
            <person name="Hontelez J."/>
            <person name="Verver J."/>
            <person name="Yang W.-C."/>
            <person name="Schijlen E."/>
            <person name="Repin R."/>
            <person name="Schilthuizen M."/>
            <person name="Schranz E."/>
            <person name="Heidstra R."/>
            <person name="Miyata K."/>
            <person name="Fedorova E."/>
            <person name="Kohlen W."/>
            <person name="Bisseling T."/>
            <person name="Smit S."/>
            <person name="Geurts R."/>
        </authorList>
    </citation>
    <scope>NUCLEOTIDE SEQUENCE [LARGE SCALE GENOMIC DNA]</scope>
    <source>
        <strain evidence="2">cv. WU1-14</strain>
    </source>
</reference>
<dbReference type="AlphaFoldDB" id="A0A2P5D5F0"/>
<evidence type="ECO:0000313" key="1">
    <source>
        <dbReference type="EMBL" id="PON68529.1"/>
    </source>
</evidence>
<sequence>MTLLNEQIAIDAGFIKIELENGNLGRALNFRRQKDHREYILRSYFDQRLAAVKKLEELKDRWNAKFVLHSDCADGMTSVVITSTSIYHRCIMYA</sequence>
<dbReference type="OrthoDB" id="10392821at2759"/>
<evidence type="ECO:0000313" key="2">
    <source>
        <dbReference type="Proteomes" id="UP000237105"/>
    </source>
</evidence>
<dbReference type="Proteomes" id="UP000237105">
    <property type="component" value="Unassembled WGS sequence"/>
</dbReference>
<organism evidence="1 2">
    <name type="scientific">Parasponia andersonii</name>
    <name type="common">Sponia andersonii</name>
    <dbReference type="NCBI Taxonomy" id="3476"/>
    <lineage>
        <taxon>Eukaryota</taxon>
        <taxon>Viridiplantae</taxon>
        <taxon>Streptophyta</taxon>
        <taxon>Embryophyta</taxon>
        <taxon>Tracheophyta</taxon>
        <taxon>Spermatophyta</taxon>
        <taxon>Magnoliopsida</taxon>
        <taxon>eudicotyledons</taxon>
        <taxon>Gunneridae</taxon>
        <taxon>Pentapetalae</taxon>
        <taxon>rosids</taxon>
        <taxon>fabids</taxon>
        <taxon>Rosales</taxon>
        <taxon>Cannabaceae</taxon>
        <taxon>Parasponia</taxon>
    </lineage>
</organism>
<name>A0A2P5D5F0_PARAD</name>
<protein>
    <submittedName>
        <fullName evidence="1">Uncharacterized protein</fullName>
    </submittedName>
</protein>
<comment type="caution">
    <text evidence="1">The sequence shown here is derived from an EMBL/GenBank/DDBJ whole genome shotgun (WGS) entry which is preliminary data.</text>
</comment>
<proteinExistence type="predicted"/>
<dbReference type="EMBL" id="JXTB01000062">
    <property type="protein sequence ID" value="PON68529.1"/>
    <property type="molecule type" value="Genomic_DNA"/>
</dbReference>
<keyword evidence="2" id="KW-1185">Reference proteome</keyword>
<accession>A0A2P5D5F0</accession>